<evidence type="ECO:0000256" key="2">
    <source>
        <dbReference type="SAM" id="SignalP"/>
    </source>
</evidence>
<evidence type="ECO:0000313" key="4">
    <source>
        <dbReference type="Proteomes" id="UP000318053"/>
    </source>
</evidence>
<feature type="region of interest" description="Disordered" evidence="1">
    <location>
        <begin position="47"/>
        <end position="84"/>
    </location>
</feature>
<dbReference type="RefSeq" id="WP_146393014.1">
    <property type="nucleotide sequence ID" value="NZ_SJPK01000012.1"/>
</dbReference>
<sequence length="150" mass="16962" precursor="true">MRCTLAVVCFLLVSTYGLGQDANNRPSSDTPGIADLHARLEMLEKRVKELESDANVGRQSEGQESQPKKSNVQRDWTYTPTNPVGRPTRMRSVYWFPPQIWSSASLGQKPLPSPPPRGDVPDNWQEINYFGRWYYLVPPDETNVTPAPTD</sequence>
<feature type="compositionally biased region" description="Polar residues" evidence="1">
    <location>
        <begin position="57"/>
        <end position="82"/>
    </location>
</feature>
<gene>
    <name evidence="3" type="ORF">CA85_41580</name>
</gene>
<feature type="chain" id="PRO_5023057203" description="WW domain-containing protein" evidence="2">
    <location>
        <begin position="20"/>
        <end position="150"/>
    </location>
</feature>
<feature type="signal peptide" evidence="2">
    <location>
        <begin position="1"/>
        <end position="19"/>
    </location>
</feature>
<reference evidence="3 4" key="1">
    <citation type="submission" date="2019-02" db="EMBL/GenBank/DDBJ databases">
        <title>Deep-cultivation of Planctomycetes and their phenomic and genomic characterization uncovers novel biology.</title>
        <authorList>
            <person name="Wiegand S."/>
            <person name="Jogler M."/>
            <person name="Boedeker C."/>
            <person name="Pinto D."/>
            <person name="Vollmers J."/>
            <person name="Rivas-Marin E."/>
            <person name="Kohn T."/>
            <person name="Peeters S.H."/>
            <person name="Heuer A."/>
            <person name="Rast P."/>
            <person name="Oberbeckmann S."/>
            <person name="Bunk B."/>
            <person name="Jeske O."/>
            <person name="Meyerdierks A."/>
            <person name="Storesund J.E."/>
            <person name="Kallscheuer N."/>
            <person name="Luecker S."/>
            <person name="Lage O.M."/>
            <person name="Pohl T."/>
            <person name="Merkel B.J."/>
            <person name="Hornburger P."/>
            <person name="Mueller R.-W."/>
            <person name="Bruemmer F."/>
            <person name="Labrenz M."/>
            <person name="Spormann A.M."/>
            <person name="Op Den Camp H."/>
            <person name="Overmann J."/>
            <person name="Amann R."/>
            <person name="Jetten M.S.M."/>
            <person name="Mascher T."/>
            <person name="Medema M.H."/>
            <person name="Devos D.P."/>
            <person name="Kaster A.-K."/>
            <person name="Ovreas L."/>
            <person name="Rohde M."/>
            <person name="Galperin M.Y."/>
            <person name="Jogler C."/>
        </authorList>
    </citation>
    <scope>NUCLEOTIDE SEQUENCE [LARGE SCALE GENOMIC DNA]</scope>
    <source>
        <strain evidence="3 4">CA85</strain>
    </source>
</reference>
<comment type="caution">
    <text evidence="3">The sequence shown here is derived from an EMBL/GenBank/DDBJ whole genome shotgun (WGS) entry which is preliminary data.</text>
</comment>
<keyword evidence="4" id="KW-1185">Reference proteome</keyword>
<organism evidence="3 4">
    <name type="scientific">Allorhodopirellula solitaria</name>
    <dbReference type="NCBI Taxonomy" id="2527987"/>
    <lineage>
        <taxon>Bacteria</taxon>
        <taxon>Pseudomonadati</taxon>
        <taxon>Planctomycetota</taxon>
        <taxon>Planctomycetia</taxon>
        <taxon>Pirellulales</taxon>
        <taxon>Pirellulaceae</taxon>
        <taxon>Allorhodopirellula</taxon>
    </lineage>
</organism>
<dbReference type="AlphaFoldDB" id="A0A5C5X0F1"/>
<name>A0A5C5X0F1_9BACT</name>
<dbReference type="EMBL" id="SJPK01000012">
    <property type="protein sequence ID" value="TWT56624.1"/>
    <property type="molecule type" value="Genomic_DNA"/>
</dbReference>
<dbReference type="OrthoDB" id="9847131at2"/>
<evidence type="ECO:0000256" key="1">
    <source>
        <dbReference type="SAM" id="MobiDB-lite"/>
    </source>
</evidence>
<proteinExistence type="predicted"/>
<dbReference type="Proteomes" id="UP000318053">
    <property type="component" value="Unassembled WGS sequence"/>
</dbReference>
<accession>A0A5C5X0F1</accession>
<evidence type="ECO:0000313" key="3">
    <source>
        <dbReference type="EMBL" id="TWT56624.1"/>
    </source>
</evidence>
<keyword evidence="2" id="KW-0732">Signal</keyword>
<protein>
    <recommendedName>
        <fullName evidence="5">WW domain-containing protein</fullName>
    </recommendedName>
</protein>
<evidence type="ECO:0008006" key="5">
    <source>
        <dbReference type="Google" id="ProtNLM"/>
    </source>
</evidence>